<protein>
    <submittedName>
        <fullName evidence="1">Uncharacterized protein</fullName>
    </submittedName>
</protein>
<dbReference type="AlphaFoldDB" id="A0A1F6XZD4"/>
<proteinExistence type="predicted"/>
<sequence length="92" mass="11009">MAVGEYADGQGFPLPNPVSMHREYPRPWFRIGWCMQTCLPAGRNFKKRRYLARDIKALRCRIRFNPESIRGVVIWKMFRAIRRRSELAEREP</sequence>
<name>A0A1F6XZD4_9BACT</name>
<dbReference type="Proteomes" id="UP000176479">
    <property type="component" value="Unassembled WGS sequence"/>
</dbReference>
<gene>
    <name evidence="1" type="ORF">A3H53_02905</name>
</gene>
<reference evidence="1 2" key="1">
    <citation type="journal article" date="2016" name="Nat. Commun.">
        <title>Thousands of microbial genomes shed light on interconnected biogeochemical processes in an aquifer system.</title>
        <authorList>
            <person name="Anantharaman K."/>
            <person name="Brown C.T."/>
            <person name="Hug L.A."/>
            <person name="Sharon I."/>
            <person name="Castelle C.J."/>
            <person name="Probst A.J."/>
            <person name="Thomas B.C."/>
            <person name="Singh A."/>
            <person name="Wilkins M.J."/>
            <person name="Karaoz U."/>
            <person name="Brodie E.L."/>
            <person name="Williams K.H."/>
            <person name="Hubbard S.S."/>
            <person name="Banfield J.F."/>
        </authorList>
    </citation>
    <scope>NUCLEOTIDE SEQUENCE [LARGE SCALE GENOMIC DNA]</scope>
</reference>
<comment type="caution">
    <text evidence="1">The sequence shown here is derived from an EMBL/GenBank/DDBJ whole genome shotgun (WGS) entry which is preliminary data.</text>
</comment>
<organism evidence="1 2">
    <name type="scientific">Candidatus Nomurabacteria bacterium RIFCSPLOWO2_02_FULL_40_10</name>
    <dbReference type="NCBI Taxonomy" id="1801786"/>
    <lineage>
        <taxon>Bacteria</taxon>
        <taxon>Candidatus Nomuraibacteriota</taxon>
    </lineage>
</organism>
<evidence type="ECO:0000313" key="1">
    <source>
        <dbReference type="EMBL" id="OGI99464.1"/>
    </source>
</evidence>
<dbReference type="EMBL" id="MFVK01000021">
    <property type="protein sequence ID" value="OGI99464.1"/>
    <property type="molecule type" value="Genomic_DNA"/>
</dbReference>
<evidence type="ECO:0000313" key="2">
    <source>
        <dbReference type="Proteomes" id="UP000176479"/>
    </source>
</evidence>
<accession>A0A1F6XZD4</accession>